<evidence type="ECO:0000313" key="1">
    <source>
        <dbReference type="EMBL" id="MPR32435.1"/>
    </source>
</evidence>
<evidence type="ECO:0000313" key="2">
    <source>
        <dbReference type="Proteomes" id="UP000479293"/>
    </source>
</evidence>
<dbReference type="SUPFAM" id="SSF54909">
    <property type="entry name" value="Dimeric alpha+beta barrel"/>
    <property type="match status" value="1"/>
</dbReference>
<accession>A0A7C9BGA9</accession>
<protein>
    <submittedName>
        <fullName evidence="1">Antibiotic biosynthesis monooxygenase</fullName>
    </submittedName>
</protein>
<dbReference type="AlphaFoldDB" id="A0A7C9BGA9"/>
<organism evidence="1 2">
    <name type="scientific">Salmonirosea aquatica</name>
    <dbReference type="NCBI Taxonomy" id="2654236"/>
    <lineage>
        <taxon>Bacteria</taxon>
        <taxon>Pseudomonadati</taxon>
        <taxon>Bacteroidota</taxon>
        <taxon>Cytophagia</taxon>
        <taxon>Cytophagales</taxon>
        <taxon>Spirosomataceae</taxon>
        <taxon>Salmonirosea</taxon>
    </lineage>
</organism>
<dbReference type="Proteomes" id="UP000479293">
    <property type="component" value="Unassembled WGS sequence"/>
</dbReference>
<dbReference type="EMBL" id="WHLY01000002">
    <property type="protein sequence ID" value="MPR32435.1"/>
    <property type="molecule type" value="Genomic_DNA"/>
</dbReference>
<keyword evidence="1" id="KW-0560">Oxidoreductase</keyword>
<comment type="caution">
    <text evidence="1">The sequence shown here is derived from an EMBL/GenBank/DDBJ whole genome shotgun (WGS) entry which is preliminary data.</text>
</comment>
<dbReference type="Gene3D" id="3.30.70.100">
    <property type="match status" value="1"/>
</dbReference>
<gene>
    <name evidence="1" type="ORF">GBK04_03500</name>
</gene>
<keyword evidence="2" id="KW-1185">Reference proteome</keyword>
<dbReference type="GO" id="GO:0004497">
    <property type="term" value="F:monooxygenase activity"/>
    <property type="evidence" value="ECO:0007669"/>
    <property type="project" value="UniProtKB-KW"/>
</dbReference>
<proteinExistence type="predicted"/>
<reference evidence="1 2" key="1">
    <citation type="submission" date="2019-10" db="EMBL/GenBank/DDBJ databases">
        <title>Draft Genome Sequence of Cytophagaceae sp. SJW1-29.</title>
        <authorList>
            <person name="Choi A."/>
        </authorList>
    </citation>
    <scope>NUCLEOTIDE SEQUENCE [LARGE SCALE GENOMIC DNA]</scope>
    <source>
        <strain evidence="1 2">SJW1-29</strain>
    </source>
</reference>
<dbReference type="RefSeq" id="WP_152756888.1">
    <property type="nucleotide sequence ID" value="NZ_WHLY01000002.1"/>
</dbReference>
<dbReference type="InterPro" id="IPR011008">
    <property type="entry name" value="Dimeric_a/b-barrel"/>
</dbReference>
<keyword evidence="1" id="KW-0503">Monooxygenase</keyword>
<sequence length="99" mass="11866">MITRIWHGRTKAQDADAYLQYIRETGLKEYAETPGIVSAKILRRIEGDICHFYTITEWDTIHSIKAFAGEAFEKAKYYDEDKRYLLEFEEEVKHYETFY</sequence>
<name>A0A7C9BGA9_9BACT</name>